<feature type="region of interest" description="Disordered" evidence="3">
    <location>
        <begin position="947"/>
        <end position="975"/>
    </location>
</feature>
<feature type="compositionally biased region" description="Basic and acidic residues" evidence="3">
    <location>
        <begin position="2243"/>
        <end position="2257"/>
    </location>
</feature>
<feature type="compositionally biased region" description="Basic and acidic residues" evidence="3">
    <location>
        <begin position="379"/>
        <end position="392"/>
    </location>
</feature>
<dbReference type="FunFam" id="3.30.70.330:FF:000143">
    <property type="entry name" value="msx2-interacting protein-like isoform X1"/>
    <property type="match status" value="1"/>
</dbReference>
<feature type="region of interest" description="Disordered" evidence="3">
    <location>
        <begin position="2583"/>
        <end position="2829"/>
    </location>
</feature>
<feature type="compositionally biased region" description="Basic residues" evidence="3">
    <location>
        <begin position="820"/>
        <end position="841"/>
    </location>
</feature>
<feature type="compositionally biased region" description="Basic and acidic residues" evidence="3">
    <location>
        <begin position="1405"/>
        <end position="1909"/>
    </location>
</feature>
<feature type="compositionally biased region" description="Basic and acidic residues" evidence="3">
    <location>
        <begin position="2421"/>
        <end position="2441"/>
    </location>
</feature>
<feature type="compositionally biased region" description="Basic residues" evidence="3">
    <location>
        <begin position="2650"/>
        <end position="2659"/>
    </location>
</feature>
<feature type="compositionally biased region" description="Polar residues" evidence="3">
    <location>
        <begin position="2022"/>
        <end position="2032"/>
    </location>
</feature>
<feature type="compositionally biased region" description="Pro residues" evidence="3">
    <location>
        <begin position="2754"/>
        <end position="2763"/>
    </location>
</feature>
<feature type="region of interest" description="Disordered" evidence="3">
    <location>
        <begin position="1018"/>
        <end position="1080"/>
    </location>
</feature>
<feature type="compositionally biased region" description="Basic and acidic residues" evidence="3">
    <location>
        <begin position="2635"/>
        <end position="2649"/>
    </location>
</feature>
<dbReference type="Proteomes" id="UP000324222">
    <property type="component" value="Unassembled WGS sequence"/>
</dbReference>
<feature type="compositionally biased region" description="Low complexity" evidence="3">
    <location>
        <begin position="2726"/>
        <end position="2739"/>
    </location>
</feature>
<feature type="region of interest" description="Disordered" evidence="3">
    <location>
        <begin position="1227"/>
        <end position="1270"/>
    </location>
</feature>
<dbReference type="CDD" id="cd06503">
    <property type="entry name" value="ATP-synt_Fo_b"/>
    <property type="match status" value="1"/>
</dbReference>
<comment type="caution">
    <text evidence="5">The sequence shown here is derived from an EMBL/GenBank/DDBJ whole genome shotgun (WGS) entry which is preliminary data.</text>
</comment>
<feature type="region of interest" description="Disordered" evidence="3">
    <location>
        <begin position="366"/>
        <end position="844"/>
    </location>
</feature>
<feature type="compositionally biased region" description="Basic and acidic residues" evidence="3">
    <location>
        <begin position="2673"/>
        <end position="2690"/>
    </location>
</feature>
<feature type="compositionally biased region" description="Low complexity" evidence="3">
    <location>
        <begin position="1227"/>
        <end position="1241"/>
    </location>
</feature>
<feature type="compositionally biased region" description="Basic and acidic residues" evidence="3">
    <location>
        <begin position="1253"/>
        <end position="1268"/>
    </location>
</feature>
<feature type="compositionally biased region" description="Polar residues" evidence="3">
    <location>
        <begin position="2809"/>
        <end position="2826"/>
    </location>
</feature>
<dbReference type="SMART" id="SM00360">
    <property type="entry name" value="RRM"/>
    <property type="match status" value="3"/>
</dbReference>
<feature type="compositionally biased region" description="Basic and acidic residues" evidence="3">
    <location>
        <begin position="601"/>
        <end position="633"/>
    </location>
</feature>
<dbReference type="InterPro" id="IPR000504">
    <property type="entry name" value="RRM_dom"/>
</dbReference>
<feature type="domain" description="RRM" evidence="4">
    <location>
        <begin position="286"/>
        <end position="358"/>
    </location>
</feature>
<feature type="compositionally biased region" description="Low complexity" evidence="3">
    <location>
        <begin position="1123"/>
        <end position="1140"/>
    </location>
</feature>
<feature type="compositionally biased region" description="Basic and acidic residues" evidence="3">
    <location>
        <begin position="2138"/>
        <end position="2148"/>
    </location>
</feature>
<feature type="compositionally biased region" description="Basic and acidic residues" evidence="3">
    <location>
        <begin position="776"/>
        <end position="785"/>
    </location>
</feature>
<reference evidence="5 6" key="1">
    <citation type="submission" date="2019-05" db="EMBL/GenBank/DDBJ databases">
        <title>Another draft genome of Portunus trituberculatus and its Hox gene families provides insights of decapod evolution.</title>
        <authorList>
            <person name="Jeong J.-H."/>
            <person name="Song I."/>
            <person name="Kim S."/>
            <person name="Choi T."/>
            <person name="Kim D."/>
            <person name="Ryu S."/>
            <person name="Kim W."/>
        </authorList>
    </citation>
    <scope>NUCLEOTIDE SEQUENCE [LARGE SCALE GENOMIC DNA]</scope>
    <source>
        <tissue evidence="5">Muscle</tissue>
    </source>
</reference>
<feature type="compositionally biased region" description="Basic and acidic residues" evidence="3">
    <location>
        <begin position="2605"/>
        <end position="2626"/>
    </location>
</feature>
<dbReference type="Gene3D" id="3.30.70.330">
    <property type="match status" value="3"/>
</dbReference>
<feature type="domain" description="RRM" evidence="4">
    <location>
        <begin position="208"/>
        <end position="282"/>
    </location>
</feature>
<feature type="compositionally biased region" description="Basic and acidic residues" evidence="3">
    <location>
        <begin position="2008"/>
        <end position="2020"/>
    </location>
</feature>
<evidence type="ECO:0000313" key="6">
    <source>
        <dbReference type="Proteomes" id="UP000324222"/>
    </source>
</evidence>
<accession>A0A5B7CW59</accession>
<feature type="compositionally biased region" description="Basic and acidic residues" evidence="3">
    <location>
        <begin position="2157"/>
        <end position="2167"/>
    </location>
</feature>
<feature type="compositionally biased region" description="Basic and acidic residues" evidence="3">
    <location>
        <begin position="2351"/>
        <end position="2363"/>
    </location>
</feature>
<feature type="compositionally biased region" description="Polar residues" evidence="3">
    <location>
        <begin position="2583"/>
        <end position="2604"/>
    </location>
</feature>
<feature type="compositionally biased region" description="Low complexity" evidence="3">
    <location>
        <begin position="2369"/>
        <end position="2380"/>
    </location>
</feature>
<proteinExistence type="predicted"/>
<feature type="compositionally biased region" description="Basic and acidic residues" evidence="3">
    <location>
        <begin position="47"/>
        <end position="57"/>
    </location>
</feature>
<feature type="compositionally biased region" description="Polar residues" evidence="3">
    <location>
        <begin position="415"/>
        <end position="432"/>
    </location>
</feature>
<dbReference type="InterPro" id="IPR034174">
    <property type="entry name" value="SHARP_RRM3"/>
</dbReference>
<sequence length="3076" mass="348678">MVVFCVCRLSEEHSGYDRSSHFYEGRRDEGLGYNGPGVGPPVMRRTYPNDRDQDFPSRGRLRAYSRGPYGGGRPDQGDYQWGNSQYRYIHQDPYVDDKVVDEKRPLAICVRNLPPWSTETSLREGLFHDYKKHGKVMAVRLQGSGNERFAVVCFKKPEDAEKALDASREKLFFGVKIQVAPHEGVELDESECRAYDVEVDEYHPKATRTLFIGNLEKDVTTEDLKKHFEQFGEIIEIDIKKQSVSTFAFCQYSDIRSVVRAMRQMDGEHLGANRIKLGFGKSMPTRCVWIDGVPENLTEKQLYEQFSRFGHVIHTVIDREKGHALIFYDTEKYASSAVMEMRGRVLNGRKIQIDFASRECQAAFSEHLSKQGPSVPAERPWERREIEKEPGRYEGSTTRYSRYERTRRDGAPFSSRPTSNNRTSAYNSTNTRTRGRYENYDEFPPGRSYDEFSQGSGASYEDSYERELREYAGSQRYGDGVGGVATTNAVSGNSRRHSYSPARRRDDPSPGSQRAHSRDRSSLSPSPRVSYEDGESGGRRTGRRSTSDHDSFHSQSPPGSRTASPPPPARPSKGSSAVTSRLAPPRSPGTPIAASPSREVTLLEDRSLPDPRDYRRRTSDLKDLVVRVSDGRRPTPAAPAESPHRSSAHRLHRSSHTEDGEDVVSSSSGGASGPQDPRLVHRRLTEDPASSGDERPSDQERPHKKPRYNDANYEKVVSVKRLADSSDSNINFRRPHDARREGRVVRRSGETLPHPSRQSEEVHDPRYRRSSVSDADDTHWRRDAIHVSSSCDAPADHSDASPPGTPVRDERDDSSDPLRHTSHHHHHHHHHNHHHHHHRDRYHSVPLSLPLPRFAQQVRAHLSPRAASTSPKGASLLRSPPFSGGVVSAVRGDSREVGSAVVDTPLSPGPRDSPSDSEESPLPSPCSPSIDLEQRIRALDEKYEKWSGSSRVVGNNLPASGNEAGSDNGNSAAVSGNKNARFARILDLEELRSQPSDIVKSLLSKRSVFDEDSKRLENVGDKYEPKPFTSAPRTSRAGSVMPSPPLVNTHLPRLPSTPPAVPSATPISSLPGVRLSSQQAQLQQPVTSSPSQVPRVFVSVPQVSKSQGLSPLHRPAVSQAVRPPASSPGFSPGVSPGVSPAHPPHMSPVTPVSPAPPITTTSSITTATSTTSAVTPLRRAPGTPRAVRLDLPAAAGDVEEVLEEESPGGVVTVVADTRVTGVVSVTESVSSSKSVLTTTSSLQQPLSSPGARPDLDESAPHNVPERRGINSLPLLVKEEPHTEEAEDPVLQRVKVEQPRIEDAKTKDCVREVNECKEMIIAVASESLPSLVKEEPVASETIKNEPLKVESYKPESIKVEPVKVENIKVEAVMKCEANNKELTNNHKRRHSSIENDPRYKVDVKSFEPDSKRVKYDDEEKILREKVGKERRDSRDTRDNKKSEREKKNRGGRREELQENHSDKINNRTCEIMENKQKRKPCENKMEDKKEDTHKKEEKKDKRKEKIEEKPHDKIDPRTLDKICERKNEDRKDNRKEEKKEERKEERRDEKREEKYDDRRDERREEKKEERKDSIREERKDPFREERKDSIREERKDSIREEKKESLREERKESIREERKESIREERKDSIREERKDSLREDRKDSIREERVKSEGDKRRHSEDKKSELREQKHKERKDKFKEKEKLKTSSTSRYEKEAEKERIREKEREREKEKEREREKEEEKEKEREKMLEKEREREREKAIEKEKAAEKEREKMLEREREREKAMEREREKAIEREKMAEREREKVLEKEREKAIEREREKAAEKEREKAVEKDKKKSSEKEREKIDKEKVYEKDRDKVQEKERDRDRDREKDKMRSNERPRDRDKERVPRVNHRDATERADGRRDSRHNNDRHTDKRRDSRHEASVRHHHRSYDSQDTNDTASKHKMRKTRLLDTDEEDTPEASKVSSIHYSSSEDTMMPNHEPCATRIDDSTHRPDKATEALREESEERRVERTRDNRRRKHDSGKSDKSDGEAKSKVSLSRVKTTPPQAVRPKPCLDSHEPQVAPSDVPTSEDEVSRAKVTPASRRNSTSNKSHPQHGRIGGTGQKNKHVNKAKSIFDPETDSCGSLTGSGGEEDGEEEQAPKKHSIFDIPADDGKFDMYDKVKARRLKRQQKQEEERRQQEMKQLQMQKYRQHQRARKEKKSIQPLHSDISDSEEEGDGHNRGQKRGLVRPTSSDEDALRKRRSIHLTSDETDEDSREVKKQMVIGLKKDPKNKLRNILVSDITTDEEVTMNSPNYHSGTRSNCINDESVDMVHSHPGNMFIDSDTESDAHIKRPNKCVRPPESDSEVSDVSSHTKPPKPAARVKVRDKERKPSRIREKTKKGISISKEIITTSEDSDAAMPSEDSRPVRPKVKAEAVEIRHDKTLSQLQRERKRTTESTIVRDKVPSKKDERMEIIFGHISDDSDPSPNLPNVCSASATAKRKGSTSSGTSTAPPPLSPAQTRLTVGEVYDSDSDDLHMIPASSAPKHTHMHGKPATQEVSPSTESKMENKVDSKMLDFKTEERRSIKKERPRHDPPPPPLDGLRTVMEVEKSCSGNTITNNAASPSMTSVNTSPVEENSRTDVKMPVTKEDHEYHDSEASINLDIFRITDEDYSEQRDKERKDRKKKKRQKRDKDGSRGRRHHRRVEEDRVGEHKVDHHGIEHSSLLCLDAASPQSQEMPSPRLLSPQEKVKVDHRAPVPLSSPHSPPVAAQPATPLSTTTKCAPKSPPEPPPHQSPHTHTLTHDTQELVESRESSDICDLKESRSPHPLATLPPDAAESAVQSLTTQVPSSSPSTGNEPIFEDITEASNLSAPESTVDPNAAANGKASRAVISQEETLNAVAGLLAACYNNYSDDASVQPNVEDTIMPPENPAVADDAFEEAQKAAQMLQCEMPGDREDGWSQPPPHNPPTSPVKSTEEPEPQPLVPQEDMEEGQTPEAEEGRYAQLPPDSPGSVQSEPPLQIDEDQPDPTDDGDSSMLTAEDQEDQNNTRHTESESRSFLCSTLHHYSLIKAQCHSCFSFSVIGQSHSASHSHLFCCIHLSFCSSS</sequence>
<evidence type="ECO:0000313" key="5">
    <source>
        <dbReference type="EMBL" id="MPC13982.1"/>
    </source>
</evidence>
<feature type="compositionally biased region" description="Basic and acidic residues" evidence="3">
    <location>
        <begin position="807"/>
        <end position="819"/>
    </location>
</feature>
<dbReference type="EMBL" id="VSRR010000321">
    <property type="protein sequence ID" value="MPC13982.1"/>
    <property type="molecule type" value="Genomic_DNA"/>
</dbReference>
<feature type="compositionally biased region" description="Polar residues" evidence="3">
    <location>
        <begin position="2453"/>
        <end position="2465"/>
    </location>
</feature>
<dbReference type="GO" id="GO:0003723">
    <property type="term" value="F:RNA binding"/>
    <property type="evidence" value="ECO:0007669"/>
    <property type="project" value="UniProtKB-UniRule"/>
</dbReference>
<evidence type="ECO:0000256" key="1">
    <source>
        <dbReference type="ARBA" id="ARBA00022884"/>
    </source>
</evidence>
<feature type="compositionally biased region" description="Basic residues" evidence="3">
    <location>
        <begin position="2176"/>
        <end position="2186"/>
    </location>
</feature>
<dbReference type="FunFam" id="3.30.70.330:FF:000088">
    <property type="entry name" value="msx2-interacting protein-like isoform X1"/>
    <property type="match status" value="1"/>
</dbReference>
<dbReference type="PROSITE" id="PS50102">
    <property type="entry name" value="RRM"/>
    <property type="match status" value="3"/>
</dbReference>
<feature type="compositionally biased region" description="Basic and acidic residues" evidence="3">
    <location>
        <begin position="2770"/>
        <end position="2794"/>
    </location>
</feature>
<feature type="region of interest" description="Disordered" evidence="3">
    <location>
        <begin position="1105"/>
        <end position="1186"/>
    </location>
</feature>
<feature type="compositionally biased region" description="Basic and acidic residues" evidence="3">
    <location>
        <begin position="757"/>
        <end position="767"/>
    </location>
</feature>
<feature type="region of interest" description="Disordered" evidence="3">
    <location>
        <begin position="2295"/>
        <end position="2571"/>
    </location>
</feature>
<feature type="compositionally biased region" description="Polar residues" evidence="3">
    <location>
        <begin position="2069"/>
        <end position="2078"/>
    </location>
</feature>
<feature type="region of interest" description="Disordered" evidence="3">
    <location>
        <begin position="860"/>
        <end position="930"/>
    </location>
</feature>
<keyword evidence="6" id="KW-1185">Reference proteome</keyword>
<feature type="region of interest" description="Disordered" evidence="3">
    <location>
        <begin position="27"/>
        <end position="77"/>
    </location>
</feature>
<feature type="compositionally biased region" description="Basic and acidic residues" evidence="3">
    <location>
        <begin position="2533"/>
        <end position="2552"/>
    </location>
</feature>
<keyword evidence="1 2" id="KW-0694">RNA-binding</keyword>
<feature type="compositionally biased region" description="Polar residues" evidence="3">
    <location>
        <begin position="1948"/>
        <end position="1959"/>
    </location>
</feature>
<dbReference type="SUPFAM" id="SSF54928">
    <property type="entry name" value="RNA-binding domain, RBD"/>
    <property type="match status" value="2"/>
</dbReference>
<dbReference type="InterPro" id="IPR012677">
    <property type="entry name" value="Nucleotide-bd_a/b_plait_sf"/>
</dbReference>
<dbReference type="Pfam" id="PF00076">
    <property type="entry name" value="RRM_1"/>
    <property type="match status" value="2"/>
</dbReference>
<evidence type="ECO:0000256" key="3">
    <source>
        <dbReference type="SAM" id="MobiDB-lite"/>
    </source>
</evidence>
<dbReference type="PANTHER" id="PTHR23189">
    <property type="entry name" value="RNA RECOGNITION MOTIF-CONTAINING"/>
    <property type="match status" value="1"/>
</dbReference>
<feature type="compositionally biased region" description="Acidic residues" evidence="3">
    <location>
        <begin position="2958"/>
        <end position="2968"/>
    </location>
</feature>
<feature type="compositionally biased region" description="Basic and acidic residues" evidence="3">
    <location>
        <begin position="692"/>
        <end position="701"/>
    </location>
</feature>
<protein>
    <submittedName>
        <fullName evidence="5">Protein split ends</fullName>
    </submittedName>
</protein>
<feature type="compositionally biased region" description="Basic and acidic residues" evidence="3">
    <location>
        <begin position="1971"/>
        <end position="1999"/>
    </location>
</feature>
<dbReference type="CDD" id="cd12350">
    <property type="entry name" value="RRM3_SHARP"/>
    <property type="match status" value="1"/>
</dbReference>
<evidence type="ECO:0000256" key="2">
    <source>
        <dbReference type="PROSITE-ProRule" id="PRU00176"/>
    </source>
</evidence>
<feature type="compositionally biased region" description="Pro residues" evidence="3">
    <location>
        <begin position="1141"/>
        <end position="1157"/>
    </location>
</feature>
<feature type="region of interest" description="Disordered" evidence="3">
    <location>
        <begin position="1405"/>
        <end position="2257"/>
    </location>
</feature>
<evidence type="ECO:0000259" key="4">
    <source>
        <dbReference type="PROSITE" id="PS50102"/>
    </source>
</evidence>
<dbReference type="OrthoDB" id="6407164at2759"/>
<feature type="compositionally biased region" description="Basic and acidic residues" evidence="3">
    <location>
        <begin position="734"/>
        <end position="749"/>
    </location>
</feature>
<feature type="compositionally biased region" description="Low complexity" evidence="3">
    <location>
        <begin position="1158"/>
        <end position="1176"/>
    </location>
</feature>
<feature type="compositionally biased region" description="Acidic residues" evidence="3">
    <location>
        <begin position="2992"/>
        <end position="3004"/>
    </location>
</feature>
<feature type="domain" description="RRM" evidence="4">
    <location>
        <begin position="106"/>
        <end position="184"/>
    </location>
</feature>
<gene>
    <name evidence="5" type="primary">spen_0</name>
    <name evidence="5" type="ORF">E2C01_006735</name>
</gene>
<organism evidence="5 6">
    <name type="scientific">Portunus trituberculatus</name>
    <name type="common">Swimming crab</name>
    <name type="synonym">Neptunus trituberculatus</name>
    <dbReference type="NCBI Taxonomy" id="210409"/>
    <lineage>
        <taxon>Eukaryota</taxon>
        <taxon>Metazoa</taxon>
        <taxon>Ecdysozoa</taxon>
        <taxon>Arthropoda</taxon>
        <taxon>Crustacea</taxon>
        <taxon>Multicrustacea</taxon>
        <taxon>Malacostraca</taxon>
        <taxon>Eumalacostraca</taxon>
        <taxon>Eucarida</taxon>
        <taxon>Decapoda</taxon>
        <taxon>Pleocyemata</taxon>
        <taxon>Brachyura</taxon>
        <taxon>Eubrachyura</taxon>
        <taxon>Portunoidea</taxon>
        <taxon>Portunidae</taxon>
        <taxon>Portuninae</taxon>
        <taxon>Portunus</taxon>
    </lineage>
</organism>
<feature type="compositionally biased region" description="Basic and acidic residues" evidence="3">
    <location>
        <begin position="401"/>
        <end position="410"/>
    </location>
</feature>
<dbReference type="InterPro" id="IPR035979">
    <property type="entry name" value="RBD_domain_sf"/>
</dbReference>
<feature type="compositionally biased region" description="Pro residues" evidence="3">
    <location>
        <begin position="2932"/>
        <end position="2941"/>
    </location>
</feature>
<feature type="region of interest" description="Disordered" evidence="3">
    <location>
        <begin position="2923"/>
        <end position="3024"/>
    </location>
</feature>
<feature type="compositionally biased region" description="Basic and acidic residues" evidence="3">
    <location>
        <begin position="2390"/>
        <end position="2411"/>
    </location>
</feature>
<name>A0A5B7CW59_PORTR</name>